<protein>
    <recommendedName>
        <fullName evidence="8">Beta-microseminoprotein</fullName>
    </recommendedName>
</protein>
<evidence type="ECO:0000256" key="5">
    <source>
        <dbReference type="SAM" id="SignalP"/>
    </source>
</evidence>
<comment type="subcellular location">
    <subcellularLocation>
        <location evidence="1">Secreted</location>
    </subcellularLocation>
</comment>
<reference evidence="7" key="1">
    <citation type="journal article" date="2016" name="Nature">
        <title>Genome evolution in the allotetraploid frog Xenopus laevis.</title>
        <authorList>
            <person name="Session A.M."/>
            <person name="Uno Y."/>
            <person name="Kwon T."/>
            <person name="Chapman J.A."/>
            <person name="Toyoda A."/>
            <person name="Takahashi S."/>
            <person name="Fukui A."/>
            <person name="Hikosaka A."/>
            <person name="Suzuki A."/>
            <person name="Kondo M."/>
            <person name="van Heeringen S.J."/>
            <person name="Quigley I."/>
            <person name="Heinz S."/>
            <person name="Ogino H."/>
            <person name="Ochi H."/>
            <person name="Hellsten U."/>
            <person name="Lyons J.B."/>
            <person name="Simakov O."/>
            <person name="Putnam N."/>
            <person name="Stites J."/>
            <person name="Kuroki Y."/>
            <person name="Tanaka T."/>
            <person name="Michiue T."/>
            <person name="Watanabe M."/>
            <person name="Bogdanovic O."/>
            <person name="Lister R."/>
            <person name="Georgiou G."/>
            <person name="Paranjpe S.S."/>
            <person name="van Kruijsbergen I."/>
            <person name="Shu S."/>
            <person name="Carlson J."/>
            <person name="Kinoshita T."/>
            <person name="Ohta Y."/>
            <person name="Mawaribuchi S."/>
            <person name="Jenkins J."/>
            <person name="Grimwood J."/>
            <person name="Schmutz J."/>
            <person name="Mitros T."/>
            <person name="Mozaffari S.V."/>
            <person name="Suzuki Y."/>
            <person name="Haramoto Y."/>
            <person name="Yamamoto T.S."/>
            <person name="Takagi C."/>
            <person name="Heald R."/>
            <person name="Miller K."/>
            <person name="Haudenschild C."/>
            <person name="Kitzman J."/>
            <person name="Nakayama T."/>
            <person name="Izutsu Y."/>
            <person name="Robert J."/>
            <person name="Fortriede J."/>
            <person name="Burns K."/>
            <person name="Lotay V."/>
            <person name="Karimi K."/>
            <person name="Yasuoka Y."/>
            <person name="Dichmann D.S."/>
            <person name="Flajnik M.F."/>
            <person name="Houston D.W."/>
            <person name="Shendure J."/>
            <person name="DuPasquier L."/>
            <person name="Vize P.D."/>
            <person name="Zorn A.M."/>
            <person name="Ito M."/>
            <person name="Marcotte E.M."/>
            <person name="Wallingford J.B."/>
            <person name="Ito Y."/>
            <person name="Asashima M."/>
            <person name="Ueno N."/>
            <person name="Matsuda Y."/>
            <person name="Veenstra G.J."/>
            <person name="Fujiyama A."/>
            <person name="Harland R.M."/>
            <person name="Taira M."/>
            <person name="Rokhsar D.S."/>
        </authorList>
    </citation>
    <scope>NUCLEOTIDE SEQUENCE [LARGE SCALE GENOMIC DNA]</scope>
    <source>
        <strain evidence="7">J</strain>
    </source>
</reference>
<dbReference type="PANTHER" id="PTHR10500:SF7">
    <property type="entry name" value="BETA-MICROSEMINOPROTEIN"/>
    <property type="match status" value="1"/>
</dbReference>
<accession>A0A974CEX5</accession>
<dbReference type="PANTHER" id="PTHR10500">
    <property type="entry name" value="BETA-MICROSEMINOPROTEIN"/>
    <property type="match status" value="1"/>
</dbReference>
<dbReference type="EMBL" id="CM004478">
    <property type="protein sequence ID" value="OCT71848.1"/>
    <property type="molecule type" value="Genomic_DNA"/>
</dbReference>
<keyword evidence="4" id="KW-1015">Disulfide bond</keyword>
<sequence>MKHFQNLVLVSVIAFGLLVTSCNASCAIYIPEVGKIKGCKYKGKLHRLGSTFRTKDCMDCSCGLDGSMECCQSYKTPVQYDKEKCTAVFNKKTCSYQVVEKKNRSRECDVFAMVG</sequence>
<dbReference type="Proteomes" id="UP000694892">
    <property type="component" value="Chromosome 7L"/>
</dbReference>
<dbReference type="GO" id="GO:0005576">
    <property type="term" value="C:extracellular region"/>
    <property type="evidence" value="ECO:0007669"/>
    <property type="project" value="UniProtKB-SubCell"/>
</dbReference>
<dbReference type="Gene3D" id="2.20.25.590">
    <property type="match status" value="1"/>
</dbReference>
<organism evidence="6 7">
    <name type="scientific">Xenopus laevis</name>
    <name type="common">African clawed frog</name>
    <dbReference type="NCBI Taxonomy" id="8355"/>
    <lineage>
        <taxon>Eukaryota</taxon>
        <taxon>Metazoa</taxon>
        <taxon>Chordata</taxon>
        <taxon>Craniata</taxon>
        <taxon>Vertebrata</taxon>
        <taxon>Euteleostomi</taxon>
        <taxon>Amphibia</taxon>
        <taxon>Batrachia</taxon>
        <taxon>Anura</taxon>
        <taxon>Pipoidea</taxon>
        <taxon>Pipidae</taxon>
        <taxon>Xenopodinae</taxon>
        <taxon>Xenopus</taxon>
        <taxon>Xenopus</taxon>
    </lineage>
</organism>
<dbReference type="PROSITE" id="PS51257">
    <property type="entry name" value="PROKAR_LIPOPROTEIN"/>
    <property type="match status" value="1"/>
</dbReference>
<proteinExistence type="inferred from homology"/>
<dbReference type="Gene3D" id="2.10.70.10">
    <property type="entry name" value="Complement Module, domain 1"/>
    <property type="match status" value="1"/>
</dbReference>
<feature type="signal peptide" evidence="5">
    <location>
        <begin position="1"/>
        <end position="24"/>
    </location>
</feature>
<evidence type="ECO:0000256" key="3">
    <source>
        <dbReference type="ARBA" id="ARBA00022525"/>
    </source>
</evidence>
<name>A0A974CEX5_XENLA</name>
<dbReference type="Pfam" id="PF05825">
    <property type="entry name" value="PSP94"/>
    <property type="match status" value="1"/>
</dbReference>
<dbReference type="AlphaFoldDB" id="A0A974CEX5"/>
<evidence type="ECO:0000256" key="2">
    <source>
        <dbReference type="ARBA" id="ARBA00010352"/>
    </source>
</evidence>
<dbReference type="InterPro" id="IPR008735">
    <property type="entry name" value="PSP94"/>
</dbReference>
<evidence type="ECO:0008006" key="8">
    <source>
        <dbReference type="Google" id="ProtNLM"/>
    </source>
</evidence>
<feature type="chain" id="PRO_5037639709" description="Beta-microseminoprotein" evidence="5">
    <location>
        <begin position="25"/>
        <end position="115"/>
    </location>
</feature>
<evidence type="ECO:0000256" key="1">
    <source>
        <dbReference type="ARBA" id="ARBA00004613"/>
    </source>
</evidence>
<keyword evidence="5" id="KW-0732">Signal</keyword>
<dbReference type="OMA" id="TSGIECC"/>
<evidence type="ECO:0000313" key="7">
    <source>
        <dbReference type="Proteomes" id="UP000694892"/>
    </source>
</evidence>
<keyword evidence="3" id="KW-0964">Secreted</keyword>
<evidence type="ECO:0000256" key="4">
    <source>
        <dbReference type="ARBA" id="ARBA00023157"/>
    </source>
</evidence>
<gene>
    <name evidence="6" type="ORF">XELAEV_18034825mg</name>
</gene>
<comment type="similarity">
    <text evidence="2">Belongs to the beta-microseminoprotein family.</text>
</comment>
<evidence type="ECO:0000313" key="6">
    <source>
        <dbReference type="EMBL" id="OCT71848.1"/>
    </source>
</evidence>